<dbReference type="CDD" id="cd14748">
    <property type="entry name" value="PBP2_UgpB"/>
    <property type="match status" value="1"/>
</dbReference>
<gene>
    <name evidence="3" type="ORF">Back11_08610</name>
</gene>
<dbReference type="AlphaFoldDB" id="A0A3G9IMI5"/>
<dbReference type="SUPFAM" id="SSF53850">
    <property type="entry name" value="Periplasmic binding protein-like II"/>
    <property type="match status" value="1"/>
</dbReference>
<dbReference type="InterPro" id="IPR050490">
    <property type="entry name" value="Bact_solute-bd_prot1"/>
</dbReference>
<dbReference type="EMBL" id="AP019308">
    <property type="protein sequence ID" value="BBH19516.1"/>
    <property type="molecule type" value="Genomic_DNA"/>
</dbReference>
<evidence type="ECO:0000256" key="1">
    <source>
        <dbReference type="SAM" id="MobiDB-lite"/>
    </source>
</evidence>
<dbReference type="Gene3D" id="3.40.190.10">
    <property type="entry name" value="Periplasmic binding protein-like II"/>
    <property type="match status" value="2"/>
</dbReference>
<dbReference type="PANTHER" id="PTHR43649">
    <property type="entry name" value="ARABINOSE-BINDING PROTEIN-RELATED"/>
    <property type="match status" value="1"/>
</dbReference>
<feature type="signal peptide" evidence="2">
    <location>
        <begin position="1"/>
        <end position="39"/>
    </location>
</feature>
<evidence type="ECO:0000256" key="2">
    <source>
        <dbReference type="SAM" id="SignalP"/>
    </source>
</evidence>
<evidence type="ECO:0000313" key="4">
    <source>
        <dbReference type="Proteomes" id="UP000275368"/>
    </source>
</evidence>
<dbReference type="Pfam" id="PF13416">
    <property type="entry name" value="SBP_bac_8"/>
    <property type="match status" value="1"/>
</dbReference>
<name>A0A3G9IMI5_9BACL</name>
<dbReference type="KEGG" id="pbk:Back11_08610"/>
<reference evidence="3 4" key="1">
    <citation type="submission" date="2018-11" db="EMBL/GenBank/DDBJ databases">
        <title>Complete genome sequence of Paenibacillus baekrokdamisoli strain KCTC 33723.</title>
        <authorList>
            <person name="Kang S.W."/>
            <person name="Lee K.C."/>
            <person name="Kim K.K."/>
            <person name="Kim J.S."/>
            <person name="Kim D.S."/>
            <person name="Ko S.H."/>
            <person name="Yang S.H."/>
            <person name="Lee J.S."/>
        </authorList>
    </citation>
    <scope>NUCLEOTIDE SEQUENCE [LARGE SCALE GENOMIC DNA]</scope>
    <source>
        <strain evidence="3 4">KCTC 33723</strain>
    </source>
</reference>
<organism evidence="3 4">
    <name type="scientific">Paenibacillus baekrokdamisoli</name>
    <dbReference type="NCBI Taxonomy" id="1712516"/>
    <lineage>
        <taxon>Bacteria</taxon>
        <taxon>Bacillati</taxon>
        <taxon>Bacillota</taxon>
        <taxon>Bacilli</taxon>
        <taxon>Bacillales</taxon>
        <taxon>Paenibacillaceae</taxon>
        <taxon>Paenibacillus</taxon>
    </lineage>
</organism>
<dbReference type="Proteomes" id="UP000275368">
    <property type="component" value="Chromosome"/>
</dbReference>
<proteinExistence type="predicted"/>
<sequence length="479" mass="52656">MKAERAYSLVRNKTKKGANRMVKQSKLTLLLLVSFMAIAGCGQSNNSSSETKDNAVKPSESGTTSNSPTTETAETPKEPVEITFYYPVNVGGPLTKVIDGMTSTFMEQHPGIKVNPVYTGNYGDNTVKIQAGVQAKHPPDVAVMMSTELYSMLDMQAITPLDDFIAKDTDINMTDFYPAFLEDTQTEGHTYSIPFQRSTIVLYYNKEMFKAAGLDPEKPPATWDELVADAQKLNKDGHNGLEIPGNDDSYWMFQMLSRQNAADPKQNIMSADGKKAIFNTPENVAALQFWLDLSHKYKAMPEGVIDWATVPTDFIQGKTAMMMHTSGNLTNVRNNAKFEFGVAFSPAQKQFGSPTGGGNLYIFKNTTPEKQAAAWEFVKYMTAPEQAALFSSSSGYVGVRKSAYDTDAMKKYTTDFPQALVARDQLEYAFRELSTHNHGKVSTAITNQIQAALSGQIDAAGALKKAQEEADQALAPFNK</sequence>
<evidence type="ECO:0000313" key="3">
    <source>
        <dbReference type="EMBL" id="BBH19516.1"/>
    </source>
</evidence>
<dbReference type="InterPro" id="IPR006059">
    <property type="entry name" value="SBP"/>
</dbReference>
<keyword evidence="4" id="KW-1185">Reference proteome</keyword>
<keyword evidence="2" id="KW-0732">Signal</keyword>
<feature type="chain" id="PRO_5038928256" evidence="2">
    <location>
        <begin position="40"/>
        <end position="479"/>
    </location>
</feature>
<accession>A0A3G9IMI5</accession>
<dbReference type="PANTHER" id="PTHR43649:SF30">
    <property type="entry name" value="ABC TRANSPORTER SUBSTRATE-BINDING PROTEIN"/>
    <property type="match status" value="1"/>
</dbReference>
<protein>
    <submittedName>
        <fullName evidence="3">ABC transporter substrate-binding protein</fullName>
    </submittedName>
</protein>
<feature type="region of interest" description="Disordered" evidence="1">
    <location>
        <begin position="43"/>
        <end position="78"/>
    </location>
</feature>